<name>A0A2T3GCI8_9BIFI</name>
<evidence type="ECO:0000256" key="7">
    <source>
        <dbReference type="ARBA" id="ARBA00023157"/>
    </source>
</evidence>
<evidence type="ECO:0000256" key="1">
    <source>
        <dbReference type="ARBA" id="ARBA00003330"/>
    </source>
</evidence>
<evidence type="ECO:0000256" key="8">
    <source>
        <dbReference type="ARBA" id="ARBA00023284"/>
    </source>
</evidence>
<keyword evidence="7" id="KW-1015">Disulfide bond</keyword>
<protein>
    <recommendedName>
        <fullName evidence="3">thioredoxin-dependent peroxiredoxin</fullName>
        <ecNumber evidence="3">1.11.1.24</ecNumber>
    </recommendedName>
    <alternativeName>
        <fullName evidence="11">Bacterioferritin comigratory protein</fullName>
    </alternativeName>
    <alternativeName>
        <fullName evidence="9">Thioredoxin peroxidase</fullName>
    </alternativeName>
</protein>
<proteinExistence type="inferred from homology"/>
<dbReference type="Gene3D" id="3.40.30.10">
    <property type="entry name" value="Glutaredoxin"/>
    <property type="match status" value="1"/>
</dbReference>
<dbReference type="PANTHER" id="PTHR42801:SF4">
    <property type="entry name" value="AHPC_TSA FAMILY PROTEIN"/>
    <property type="match status" value="1"/>
</dbReference>
<evidence type="ECO:0000313" key="14">
    <source>
        <dbReference type="EMBL" id="PST47197.1"/>
    </source>
</evidence>
<dbReference type="GO" id="GO:0008379">
    <property type="term" value="F:thioredoxin peroxidase activity"/>
    <property type="evidence" value="ECO:0007669"/>
    <property type="project" value="TreeGrafter"/>
</dbReference>
<comment type="catalytic activity">
    <reaction evidence="12">
        <text>a hydroperoxide + [thioredoxin]-dithiol = an alcohol + [thioredoxin]-disulfide + H2O</text>
        <dbReference type="Rhea" id="RHEA:62620"/>
        <dbReference type="Rhea" id="RHEA-COMP:10698"/>
        <dbReference type="Rhea" id="RHEA-COMP:10700"/>
        <dbReference type="ChEBI" id="CHEBI:15377"/>
        <dbReference type="ChEBI" id="CHEBI:29950"/>
        <dbReference type="ChEBI" id="CHEBI:30879"/>
        <dbReference type="ChEBI" id="CHEBI:35924"/>
        <dbReference type="ChEBI" id="CHEBI:50058"/>
        <dbReference type="EC" id="1.11.1.24"/>
    </reaction>
</comment>
<evidence type="ECO:0000256" key="11">
    <source>
        <dbReference type="ARBA" id="ARBA00041373"/>
    </source>
</evidence>
<keyword evidence="15" id="KW-1185">Reference proteome</keyword>
<accession>A0A2T3GCI8</accession>
<keyword evidence="8" id="KW-0676">Redox-active center</keyword>
<dbReference type="InterPro" id="IPR013766">
    <property type="entry name" value="Thioredoxin_domain"/>
</dbReference>
<dbReference type="EMBL" id="NWTX01000002">
    <property type="protein sequence ID" value="PST47197.1"/>
    <property type="molecule type" value="Genomic_DNA"/>
</dbReference>
<sequence length="180" mass="19872">MTHMTDSTTDTVKQTPAEDLPIRLEAGQTAPDFTLPAVSPDSTESTVTLSDLAKQGRKVILYFYPAAMTPGCTTEACDFRDNMARLSTLGYTVLGVSKDPMTKLQRFRERDHLSFPLLSDPELGVHKAYAAWGEKKLYGKTHVGVIRSTFAIDEHGVITLARYNVRAKGHVDSLIKRLGD</sequence>
<reference evidence="15" key="1">
    <citation type="submission" date="2017-09" db="EMBL/GenBank/DDBJ databases">
        <authorList>
            <person name="Sela D.A."/>
            <person name="Albert K."/>
        </authorList>
    </citation>
    <scope>NUCLEOTIDE SEQUENCE [LARGE SCALE GENOMIC DNA]</scope>
    <source>
        <strain evidence="15">UMA51805</strain>
    </source>
</reference>
<keyword evidence="4 14" id="KW-0575">Peroxidase</keyword>
<dbReference type="GO" id="GO:0045454">
    <property type="term" value="P:cell redox homeostasis"/>
    <property type="evidence" value="ECO:0007669"/>
    <property type="project" value="TreeGrafter"/>
</dbReference>
<comment type="caution">
    <text evidence="14">The sequence shown here is derived from an EMBL/GenBank/DDBJ whole genome shotgun (WGS) entry which is preliminary data.</text>
</comment>
<dbReference type="Pfam" id="PF00578">
    <property type="entry name" value="AhpC-TSA"/>
    <property type="match status" value="1"/>
</dbReference>
<evidence type="ECO:0000256" key="6">
    <source>
        <dbReference type="ARBA" id="ARBA00023002"/>
    </source>
</evidence>
<dbReference type="Proteomes" id="UP000240228">
    <property type="component" value="Unassembled WGS sequence"/>
</dbReference>
<comment type="similarity">
    <text evidence="10">Belongs to the peroxiredoxin family. BCP/PrxQ subfamily.</text>
</comment>
<evidence type="ECO:0000256" key="2">
    <source>
        <dbReference type="ARBA" id="ARBA00011245"/>
    </source>
</evidence>
<evidence type="ECO:0000313" key="15">
    <source>
        <dbReference type="Proteomes" id="UP000240228"/>
    </source>
</evidence>
<dbReference type="InterPro" id="IPR036249">
    <property type="entry name" value="Thioredoxin-like_sf"/>
</dbReference>
<dbReference type="EC" id="1.11.1.24" evidence="3"/>
<organism evidence="14 15">
    <name type="scientific">Bifidobacterium callitrichos</name>
    <dbReference type="NCBI Taxonomy" id="762209"/>
    <lineage>
        <taxon>Bacteria</taxon>
        <taxon>Bacillati</taxon>
        <taxon>Actinomycetota</taxon>
        <taxon>Actinomycetes</taxon>
        <taxon>Bifidobacteriales</taxon>
        <taxon>Bifidobacteriaceae</taxon>
        <taxon>Bifidobacterium</taxon>
    </lineage>
</organism>
<evidence type="ECO:0000256" key="3">
    <source>
        <dbReference type="ARBA" id="ARBA00013017"/>
    </source>
</evidence>
<gene>
    <name evidence="14" type="ORF">CPA40_02485</name>
</gene>
<dbReference type="SUPFAM" id="SSF52833">
    <property type="entry name" value="Thioredoxin-like"/>
    <property type="match status" value="1"/>
</dbReference>
<dbReference type="NCBIfam" id="NF006960">
    <property type="entry name" value="PRK09437.1"/>
    <property type="match status" value="1"/>
</dbReference>
<comment type="function">
    <text evidence="1">Thiol-specific peroxidase that catalyzes the reduction of hydrogen peroxide and organic hydroperoxides to water and alcohols, respectively. Plays a role in cell protection against oxidative stress by detoxifying peroxides and as sensor of hydrogen peroxide-mediated signaling events.</text>
</comment>
<dbReference type="GO" id="GO:0034599">
    <property type="term" value="P:cellular response to oxidative stress"/>
    <property type="evidence" value="ECO:0007669"/>
    <property type="project" value="TreeGrafter"/>
</dbReference>
<dbReference type="PROSITE" id="PS51352">
    <property type="entry name" value="THIOREDOXIN_2"/>
    <property type="match status" value="1"/>
</dbReference>
<dbReference type="PANTHER" id="PTHR42801">
    <property type="entry name" value="THIOREDOXIN-DEPENDENT PEROXIDE REDUCTASE"/>
    <property type="match status" value="1"/>
</dbReference>
<dbReference type="GO" id="GO:0005737">
    <property type="term" value="C:cytoplasm"/>
    <property type="evidence" value="ECO:0007669"/>
    <property type="project" value="TreeGrafter"/>
</dbReference>
<reference evidence="14 15" key="2">
    <citation type="submission" date="2018-03" db="EMBL/GenBank/DDBJ databases">
        <title>The comparative genomics of Bifidobacterium callitrichos reflects dietary carbohydrate utilization within the common marmoset gut.</title>
        <authorList>
            <person name="Rani A."/>
        </authorList>
    </citation>
    <scope>NUCLEOTIDE SEQUENCE [LARGE SCALE GENOMIC DNA]</scope>
    <source>
        <strain evidence="14 15">UMA51805</strain>
    </source>
</reference>
<feature type="domain" description="Thioredoxin" evidence="13">
    <location>
        <begin position="24"/>
        <end position="180"/>
    </location>
</feature>
<keyword evidence="5" id="KW-0049">Antioxidant</keyword>
<evidence type="ECO:0000256" key="10">
    <source>
        <dbReference type="ARBA" id="ARBA00038489"/>
    </source>
</evidence>
<dbReference type="CDD" id="cd03017">
    <property type="entry name" value="PRX_BCP"/>
    <property type="match status" value="1"/>
</dbReference>
<keyword evidence="6" id="KW-0560">Oxidoreductase</keyword>
<dbReference type="AlphaFoldDB" id="A0A2T3GCI8"/>
<comment type="subunit">
    <text evidence="2">Monomer.</text>
</comment>
<evidence type="ECO:0000256" key="5">
    <source>
        <dbReference type="ARBA" id="ARBA00022862"/>
    </source>
</evidence>
<evidence type="ECO:0000256" key="4">
    <source>
        <dbReference type="ARBA" id="ARBA00022559"/>
    </source>
</evidence>
<dbReference type="InterPro" id="IPR000866">
    <property type="entry name" value="AhpC/TSA"/>
</dbReference>
<evidence type="ECO:0000259" key="13">
    <source>
        <dbReference type="PROSITE" id="PS51352"/>
    </source>
</evidence>
<dbReference type="InterPro" id="IPR050924">
    <property type="entry name" value="Peroxiredoxin_BCP/PrxQ"/>
</dbReference>
<evidence type="ECO:0000256" key="12">
    <source>
        <dbReference type="ARBA" id="ARBA00049091"/>
    </source>
</evidence>
<evidence type="ECO:0000256" key="9">
    <source>
        <dbReference type="ARBA" id="ARBA00032824"/>
    </source>
</evidence>
<dbReference type="FunFam" id="3.40.30.10:FF:000007">
    <property type="entry name" value="Thioredoxin-dependent thiol peroxidase"/>
    <property type="match status" value="1"/>
</dbReference>